<dbReference type="InterPro" id="IPR036412">
    <property type="entry name" value="HAD-like_sf"/>
</dbReference>
<dbReference type="GO" id="GO:0000287">
    <property type="term" value="F:magnesium ion binding"/>
    <property type="evidence" value="ECO:0007669"/>
    <property type="project" value="TreeGrafter"/>
</dbReference>
<dbReference type="SFLD" id="SFLDG01140">
    <property type="entry name" value="C2.B:_Phosphomannomutase_and_P"/>
    <property type="match status" value="1"/>
</dbReference>
<dbReference type="AlphaFoldDB" id="A0A6G4A3A7"/>
<dbReference type="InterPro" id="IPR006379">
    <property type="entry name" value="HAD-SF_hydro_IIB"/>
</dbReference>
<dbReference type="EMBL" id="JAAIKC010000012">
    <property type="protein sequence ID" value="NEW08953.1"/>
    <property type="molecule type" value="Genomic_DNA"/>
</dbReference>
<dbReference type="Pfam" id="PF08282">
    <property type="entry name" value="Hydrolase_3"/>
    <property type="match status" value="1"/>
</dbReference>
<dbReference type="GO" id="GO:0016791">
    <property type="term" value="F:phosphatase activity"/>
    <property type="evidence" value="ECO:0007669"/>
    <property type="project" value="UniProtKB-ARBA"/>
</dbReference>
<dbReference type="Gene3D" id="3.40.50.1000">
    <property type="entry name" value="HAD superfamily/HAD-like"/>
    <property type="match status" value="1"/>
</dbReference>
<gene>
    <name evidence="1" type="ORF">GK047_23445</name>
</gene>
<dbReference type="SUPFAM" id="SSF56784">
    <property type="entry name" value="HAD-like"/>
    <property type="match status" value="1"/>
</dbReference>
<dbReference type="InterPro" id="IPR000150">
    <property type="entry name" value="Cof"/>
</dbReference>
<dbReference type="PANTHER" id="PTHR10000:SF25">
    <property type="entry name" value="PHOSPHATASE YKRA-RELATED"/>
    <property type="match status" value="1"/>
</dbReference>
<dbReference type="PROSITE" id="PS01229">
    <property type="entry name" value="COF_2"/>
    <property type="match status" value="1"/>
</dbReference>
<dbReference type="NCBIfam" id="TIGR01484">
    <property type="entry name" value="HAD-SF-IIB"/>
    <property type="match status" value="1"/>
</dbReference>
<dbReference type="PANTHER" id="PTHR10000">
    <property type="entry name" value="PHOSPHOSERINE PHOSPHATASE"/>
    <property type="match status" value="1"/>
</dbReference>
<dbReference type="InterPro" id="IPR023214">
    <property type="entry name" value="HAD_sf"/>
</dbReference>
<evidence type="ECO:0000313" key="1">
    <source>
        <dbReference type="EMBL" id="NEW08953.1"/>
    </source>
</evidence>
<reference evidence="1" key="1">
    <citation type="submission" date="2020-02" db="EMBL/GenBank/DDBJ databases">
        <authorList>
            <person name="Shen X.-R."/>
            <person name="Zhang Y.-X."/>
        </authorList>
    </citation>
    <scope>NUCLEOTIDE SEQUENCE</scope>
    <source>
        <strain evidence="1">SYP-B3998</strain>
    </source>
</reference>
<sequence>MKQKRSMIFFDIDGTLLDHGKQLPPSTKEAILRLKDSGHEISFATGRSPFMLKSLKDELGINSFVGFNGQYVMLNDELIYKNPIPTNLIRALSEYAQQSSNPLVYLDHEGMRSNIKHHSHVEESIGTLCYTLPEYDPNYYMGREIYQSMLFCTEDEEASYKERFQKLDFVRWHPVSMDVLPYGGSKAQGIERLIDKLGFAKEDVYAFGDNLNDMEMLQYVGHSVAMGNSPDSVKKAARYVTKDVSQDGIAYGLELVGLL</sequence>
<accession>A0A6G4A3A7</accession>
<organism evidence="1">
    <name type="scientific">Paenibacillus sp. SYP-B3998</name>
    <dbReference type="NCBI Taxonomy" id="2678564"/>
    <lineage>
        <taxon>Bacteria</taxon>
        <taxon>Bacillati</taxon>
        <taxon>Bacillota</taxon>
        <taxon>Bacilli</taxon>
        <taxon>Bacillales</taxon>
        <taxon>Paenibacillaceae</taxon>
        <taxon>Paenibacillus</taxon>
    </lineage>
</organism>
<dbReference type="GO" id="GO:0005829">
    <property type="term" value="C:cytosol"/>
    <property type="evidence" value="ECO:0007669"/>
    <property type="project" value="TreeGrafter"/>
</dbReference>
<dbReference type="Gene3D" id="3.30.1240.10">
    <property type="match status" value="1"/>
</dbReference>
<protein>
    <submittedName>
        <fullName evidence="1">Cof-type HAD-IIB family hydrolase</fullName>
    </submittedName>
</protein>
<dbReference type="SFLD" id="SFLDG01144">
    <property type="entry name" value="C2.B.4:_PGP_Like"/>
    <property type="match status" value="1"/>
</dbReference>
<dbReference type="CDD" id="cd07517">
    <property type="entry name" value="HAD_HPP"/>
    <property type="match status" value="1"/>
</dbReference>
<dbReference type="NCBIfam" id="TIGR00099">
    <property type="entry name" value="Cof-subfamily"/>
    <property type="match status" value="1"/>
</dbReference>
<keyword evidence="1" id="KW-0378">Hydrolase</keyword>
<proteinExistence type="predicted"/>
<dbReference type="SFLD" id="SFLDS00003">
    <property type="entry name" value="Haloacid_Dehalogenase"/>
    <property type="match status" value="1"/>
</dbReference>
<comment type="caution">
    <text evidence="1">The sequence shown here is derived from an EMBL/GenBank/DDBJ whole genome shotgun (WGS) entry which is preliminary data.</text>
</comment>
<dbReference type="RefSeq" id="WP_163952343.1">
    <property type="nucleotide sequence ID" value="NZ_JAAIKC010000012.1"/>
</dbReference>
<name>A0A6G4A3A7_9BACL</name>